<dbReference type="InterPro" id="IPR025886">
    <property type="entry name" value="PP2-like"/>
</dbReference>
<accession>A0AAD7M3Z9</accession>
<reference evidence="1" key="1">
    <citation type="journal article" date="2023" name="Science">
        <title>Elucidation of the pathway for biosynthesis of saponin adjuvants from the soapbark tree.</title>
        <authorList>
            <person name="Reed J."/>
            <person name="Orme A."/>
            <person name="El-Demerdash A."/>
            <person name="Owen C."/>
            <person name="Martin L.B.B."/>
            <person name="Misra R.C."/>
            <person name="Kikuchi S."/>
            <person name="Rejzek M."/>
            <person name="Martin A.C."/>
            <person name="Harkess A."/>
            <person name="Leebens-Mack J."/>
            <person name="Louveau T."/>
            <person name="Stephenson M.J."/>
            <person name="Osbourn A."/>
        </authorList>
    </citation>
    <scope>NUCLEOTIDE SEQUENCE</scope>
    <source>
        <strain evidence="1">S10</strain>
    </source>
</reference>
<dbReference type="GO" id="GO:0030246">
    <property type="term" value="F:carbohydrate binding"/>
    <property type="evidence" value="ECO:0007669"/>
    <property type="project" value="InterPro"/>
</dbReference>
<dbReference type="InterPro" id="IPR052147">
    <property type="entry name" value="PP2-like/Lectin"/>
</dbReference>
<dbReference type="PANTHER" id="PTHR48478">
    <property type="entry name" value="LECTIN-LIKE"/>
    <property type="match status" value="1"/>
</dbReference>
<organism evidence="1 2">
    <name type="scientific">Quillaja saponaria</name>
    <name type="common">Soap bark tree</name>
    <dbReference type="NCBI Taxonomy" id="32244"/>
    <lineage>
        <taxon>Eukaryota</taxon>
        <taxon>Viridiplantae</taxon>
        <taxon>Streptophyta</taxon>
        <taxon>Embryophyta</taxon>
        <taxon>Tracheophyta</taxon>
        <taxon>Spermatophyta</taxon>
        <taxon>Magnoliopsida</taxon>
        <taxon>eudicotyledons</taxon>
        <taxon>Gunneridae</taxon>
        <taxon>Pentapetalae</taxon>
        <taxon>rosids</taxon>
        <taxon>fabids</taxon>
        <taxon>Fabales</taxon>
        <taxon>Quillajaceae</taxon>
        <taxon>Quillaja</taxon>
    </lineage>
</organism>
<evidence type="ECO:0000313" key="2">
    <source>
        <dbReference type="Proteomes" id="UP001163823"/>
    </source>
</evidence>
<comment type="caution">
    <text evidence="1">The sequence shown here is derived from an EMBL/GenBank/DDBJ whole genome shotgun (WGS) entry which is preliminary data.</text>
</comment>
<sequence length="175" mass="19685">MSTYKKPHHYADSKSIIPISDNGQGGFMIFPRGLTIIWGNDSRYWRIPKETDPNPEAELIQVSWVEVTGKVPVKAGKKYEISFDVALKSDAFGWNGSQVLVMAKIGKGGKYSHKSAALDAPTRTPNQKFQVPVPKLEISVPENTENPELYFGLYDVWNWKWKGGLVIYNAVVKEI</sequence>
<keyword evidence="2" id="KW-1185">Reference proteome</keyword>
<gene>
    <name evidence="1" type="ORF">O6P43_013271</name>
</gene>
<dbReference type="KEGG" id="qsa:O6P43_013271"/>
<dbReference type="Pfam" id="PF14299">
    <property type="entry name" value="PP2"/>
    <property type="match status" value="1"/>
</dbReference>
<evidence type="ECO:0000313" key="1">
    <source>
        <dbReference type="EMBL" id="KAJ7969287.1"/>
    </source>
</evidence>
<dbReference type="PANTHER" id="PTHR48478:SF1">
    <property type="entry name" value="LECTIN-LIKE"/>
    <property type="match status" value="1"/>
</dbReference>
<name>A0AAD7M3Z9_QUISA</name>
<protein>
    <submittedName>
        <fullName evidence="1">Phloem protein 2</fullName>
    </submittedName>
</protein>
<dbReference type="EMBL" id="JARAOO010000005">
    <property type="protein sequence ID" value="KAJ7969287.1"/>
    <property type="molecule type" value="Genomic_DNA"/>
</dbReference>
<dbReference type="Proteomes" id="UP001163823">
    <property type="component" value="Chromosome 5"/>
</dbReference>
<dbReference type="AlphaFoldDB" id="A0AAD7M3Z9"/>
<proteinExistence type="predicted"/>